<dbReference type="Pfam" id="PF24883">
    <property type="entry name" value="NPHP3_N"/>
    <property type="match status" value="1"/>
</dbReference>
<keyword evidence="5" id="KW-0813">Transport</keyword>
<evidence type="ECO:0000256" key="1">
    <source>
        <dbReference type="ARBA" id="ARBA00003496"/>
    </source>
</evidence>
<dbReference type="PANTHER" id="PTHR10039:SF16">
    <property type="entry name" value="GPI INOSITOL-DEACYLASE"/>
    <property type="match status" value="1"/>
</dbReference>
<dbReference type="InterPro" id="IPR015943">
    <property type="entry name" value="WD40/YVTN_repeat-like_dom_sf"/>
</dbReference>
<dbReference type="InterPro" id="IPR056884">
    <property type="entry name" value="NPHP3-like_N"/>
</dbReference>
<keyword evidence="10" id="KW-1185">Reference proteome</keyword>
<dbReference type="EC" id="3.1.-.-" evidence="5"/>
<dbReference type="InterPro" id="IPR012908">
    <property type="entry name" value="PGAP1-ab_dom-like"/>
</dbReference>
<dbReference type="Pfam" id="PF00400">
    <property type="entry name" value="WD40"/>
    <property type="match status" value="2"/>
</dbReference>
<comment type="caution">
    <text evidence="9">The sequence shown here is derived from an EMBL/GenBank/DDBJ whole genome shotgun (WGS) entry which is preliminary data.</text>
</comment>
<reference evidence="9" key="1">
    <citation type="submission" date="2022-07" db="EMBL/GenBank/DDBJ databases">
        <title>Draft genome sequence of Zalerion maritima ATCC 34329, a (micro)plastics degrading marine fungus.</title>
        <authorList>
            <person name="Paco A."/>
            <person name="Goncalves M.F.M."/>
            <person name="Rocha-Santos T.A.P."/>
            <person name="Alves A."/>
        </authorList>
    </citation>
    <scope>NUCLEOTIDE SEQUENCE</scope>
    <source>
        <strain evidence="9">ATCC 34329</strain>
    </source>
</reference>
<feature type="domain" description="GPI inositol-deacylase winged helix" evidence="7">
    <location>
        <begin position="915"/>
        <end position="997"/>
    </location>
</feature>
<dbReference type="SUPFAM" id="SSF53474">
    <property type="entry name" value="alpha/beta-Hydrolases"/>
    <property type="match status" value="1"/>
</dbReference>
<evidence type="ECO:0000259" key="8">
    <source>
        <dbReference type="Pfam" id="PF24883"/>
    </source>
</evidence>
<dbReference type="InterPro" id="IPR011009">
    <property type="entry name" value="Kinase-like_dom_sf"/>
</dbReference>
<evidence type="ECO:0000256" key="4">
    <source>
        <dbReference type="ARBA" id="ARBA00048655"/>
    </source>
</evidence>
<dbReference type="Pfam" id="PF07819">
    <property type="entry name" value="PGAP1"/>
    <property type="match status" value="1"/>
</dbReference>
<sequence>MGLTGDEVDPNVEAALPNKGDGICILAPHGESRWATAWRVDIERTDGTVDSYFMKVSRGDTGKEAIEGEYLSTETMHSIAPDFCPKPIARGTYRNDTDLHYYICNFFEFTEGVPEPVDFCKKVALLHSKETSPNGKFGFDVTTYNGDLPQDNTWCDSWEQFFTQGVKQVLSVRESRAGPHKELDAVLPDLYGQIIPRLLRPLESHGRSVRPAFIHGDLWYGNAAIVDECNEEGIVFDPAGFWGHNEYEMGNWRPLRNKFGKRYFDERFNMNAAAIFPDQPVFVDMVIEEIQRLSEKYPEGRISRQNTDRSLTSSQLGRHDTIVNNFSSLSVSDHEKGPLGLTTLFSPVCPVVDIVFIHGLGGGSRKTWSKSTNPAHFWPMSWLPEDQDFQHARIHTFGYKADWGERRQSFLSILDFAQALLGELRNNPEIRREHTRIILVGHSMGGCVAKKTYILARQESACHDLARRFHSMFFLGTPHRGSDLASILQNMLAVAWGSKPFVTDLVPNSTALTEINDSFRHSAADLHLWSFYETLPVKTGVSNRVVVEKYSATLGYQNEQVSALDADHRDMCKYKDPSDPNYRKVRNSLCTAVDMVRSTTASTVTAEAAEEASSVSQDYGRQLADYLSTAEVHENDLSAMQDLRCPGSCQWFTESNIFTAWRVNRSKTPPILWLTGRPSTGKSVLASFVVETLVQSGSLCSYYFFKGSEAERTSLSDCLRNLAYQMALQDELVLEKILKLQKQGIDCDGMDEKAIWRKLFVTGIFETMSSSKHVWVLDGLDECSKFTRIFRLLQQIPTGLRIFTTSRSLEEINRGLISLTSKVHTTSISSSDTMDDIRAYVSLRLDELGLEHSYESLADKIIAKSSGSFLWVRLVLQELESAYTDEDIEAVLNDIPDDLLDLYSRMLSTVESDRRRVKLAKSVLTWVTLASRPLTTQELQCAVKLDIHETPHNMDKLLPTVCGQLVSVGQGSIVSLIHETVREFLTNKDLDSELAVKKVEGHGRLAGICLKYLCGDALKRSKPPGFQRLGPVQEKILVDYASLHFAHHLFKSTAEDFLGISELARFLSGNVLSWVEYIAKRGDLRPLIQTATSLRSYLRRRAKYTAPVDPNFQIVDAWVVDMIRVAVRFQQKLLSCPSSIHCLIPPLCPSTSAIHTLFANSTRSIQVYGHDLTQWDDCIARIDFDKGQATVVECGEKSFVVGLSTGQISVYLNQSMQEVANFKHSERVSSLKFSLGDEYLAACGSKAVTIWDVKSNEQLYSFPSRHRILGTHWLGAEGILYATQSSELILRNFETEEVEKYSWLQPLSESVGPDAPTQPPGKAVFSSSEKDLFAVAYRGHPIYILDQSGVYLGRCHSPSIHHGVHAMVFNPSPDIDALVASSAEGTLVVFNPQNTQVSYERSQVHAHTLSCSPDGRSLVTGSSSGTIEVYDFDGIDGTKLTLIYRINAHEDGIRNISFINDGLRFIDVRGTQCRVWELEVLIRKETENTSDSGISSNVTSFPPKTVGMLQGRALPDITAIAAHSSGKIAICGKSNGEVSLYLLADGKESQVLYAHSQGTAVVSVAIAEALGLIVTADDSGRIIAARWVAKNTLIAITETTMDERLDRSISKLIINPKNDRLLVCSKDLEQLWDLSSGKSIESVSWNEEVRGTISHPTREDLFMTFGVDRARLFSWNDFHELTGPDEIELSRHRDDAHSAQHSQFAADYHSGPNGLVELLKAFGGRDFSQLNTWEVSAFEPHPAKETSQPPRMPAAAASVAGFEELGPLIRSVITVIGSTIYFVDIDLWICSLDLDLFRSTSLAKRHFFIPSEWARSSGDVLVAFVAATRDFFFSSNHRFIIVKSGLEFQEEIRLVSMPGQQSSSWKVASDSQMHRKGSGAVVSLLHTH</sequence>
<dbReference type="SUPFAM" id="SSF52540">
    <property type="entry name" value="P-loop containing nucleoside triphosphate hydrolases"/>
    <property type="match status" value="1"/>
</dbReference>
<dbReference type="Gene3D" id="3.40.50.300">
    <property type="entry name" value="P-loop containing nucleotide triphosphate hydrolases"/>
    <property type="match status" value="1"/>
</dbReference>
<keyword evidence="5" id="KW-0256">Endoplasmic reticulum</keyword>
<keyword evidence="5" id="KW-0472">Membrane</keyword>
<dbReference type="SUPFAM" id="SSF50978">
    <property type="entry name" value="WD40 repeat-like"/>
    <property type="match status" value="2"/>
</dbReference>
<feature type="domain" description="Nephrocystin 3-like N-terminal" evidence="8">
    <location>
        <begin position="647"/>
        <end position="807"/>
    </location>
</feature>
<dbReference type="SMART" id="SM00320">
    <property type="entry name" value="WD40"/>
    <property type="match status" value="5"/>
</dbReference>
<comment type="similarity">
    <text evidence="5">Belongs to the GPI inositol-deacylase family.</text>
</comment>
<feature type="domain" description="GPI inositol-deacylase PGAP1-like alpha/beta" evidence="6">
    <location>
        <begin position="354"/>
        <end position="483"/>
    </location>
</feature>
<dbReference type="InterPro" id="IPR036322">
    <property type="entry name" value="WD40_repeat_dom_sf"/>
</dbReference>
<dbReference type="Pfam" id="PF03881">
    <property type="entry name" value="Fructosamin_kin"/>
    <property type="match status" value="1"/>
</dbReference>
<gene>
    <name evidence="9" type="ORF">MKZ38_000135</name>
</gene>
<dbReference type="Pfam" id="PF22939">
    <property type="entry name" value="WHD_GPIID"/>
    <property type="match status" value="1"/>
</dbReference>
<dbReference type="Gene3D" id="2.130.10.10">
    <property type="entry name" value="YVTN repeat-like/Quinoprotein amine dehydrogenase"/>
    <property type="match status" value="3"/>
</dbReference>
<evidence type="ECO:0000256" key="5">
    <source>
        <dbReference type="RuleBase" id="RU365011"/>
    </source>
</evidence>
<dbReference type="GO" id="GO:0005789">
    <property type="term" value="C:endoplasmic reticulum membrane"/>
    <property type="evidence" value="ECO:0007669"/>
    <property type="project" value="UniProtKB-SubCell"/>
</dbReference>
<dbReference type="InterPro" id="IPR016477">
    <property type="entry name" value="Fructo-/Ketosamine-3-kinase"/>
</dbReference>
<protein>
    <recommendedName>
        <fullName evidence="2 5">GPI inositol-deacylase</fullName>
        <ecNumber evidence="5">3.1.-.-</ecNumber>
    </recommendedName>
</protein>
<evidence type="ECO:0000313" key="9">
    <source>
        <dbReference type="EMBL" id="KAJ2902781.1"/>
    </source>
</evidence>
<dbReference type="PANTHER" id="PTHR10039">
    <property type="entry name" value="AMELOGENIN"/>
    <property type="match status" value="1"/>
</dbReference>
<comment type="subcellular location">
    <subcellularLocation>
        <location evidence="5">Endoplasmic reticulum membrane</location>
    </subcellularLocation>
</comment>
<dbReference type="InterPro" id="IPR029058">
    <property type="entry name" value="AB_hydrolase_fold"/>
</dbReference>
<comment type="function">
    <text evidence="1 5">Involved in inositol deacylation of GPI-anchored proteins which plays important roles in the quality control and ER-associated degradation of GPI-anchored proteins.</text>
</comment>
<dbReference type="Gene3D" id="3.90.1200.10">
    <property type="match status" value="1"/>
</dbReference>
<evidence type="ECO:0000256" key="3">
    <source>
        <dbReference type="ARBA" id="ARBA00022737"/>
    </source>
</evidence>
<name>A0AAD5RT12_9PEZI</name>
<dbReference type="GO" id="GO:0015031">
    <property type="term" value="P:protein transport"/>
    <property type="evidence" value="ECO:0007669"/>
    <property type="project" value="UniProtKB-KW"/>
</dbReference>
<evidence type="ECO:0000259" key="6">
    <source>
        <dbReference type="Pfam" id="PF07819"/>
    </source>
</evidence>
<dbReference type="EMBL" id="JAKWBI020000102">
    <property type="protein sequence ID" value="KAJ2902781.1"/>
    <property type="molecule type" value="Genomic_DNA"/>
</dbReference>
<dbReference type="SUPFAM" id="SSF56112">
    <property type="entry name" value="Protein kinase-like (PK-like)"/>
    <property type="match status" value="1"/>
</dbReference>
<dbReference type="Proteomes" id="UP001201980">
    <property type="component" value="Unassembled WGS sequence"/>
</dbReference>
<proteinExistence type="inferred from homology"/>
<dbReference type="InterPro" id="IPR027417">
    <property type="entry name" value="P-loop_NTPase"/>
</dbReference>
<evidence type="ECO:0000259" key="7">
    <source>
        <dbReference type="Pfam" id="PF22939"/>
    </source>
</evidence>
<keyword evidence="5" id="KW-0653">Protein transport</keyword>
<keyword evidence="3" id="KW-0677">Repeat</keyword>
<dbReference type="Gene3D" id="3.40.50.1820">
    <property type="entry name" value="alpha/beta hydrolase"/>
    <property type="match status" value="1"/>
</dbReference>
<dbReference type="InterPro" id="IPR001680">
    <property type="entry name" value="WD40_rpt"/>
</dbReference>
<accession>A0AAD5RT12</accession>
<keyword evidence="5" id="KW-0378">Hydrolase</keyword>
<evidence type="ECO:0000256" key="2">
    <source>
        <dbReference type="ARBA" id="ARBA00015856"/>
    </source>
</evidence>
<comment type="catalytic activity">
    <reaction evidence="4">
        <text>N(6)-D-ribulosyl-L-lysyl-[protein] + ATP = N(6)-(3-O-phospho-D-ribulosyl)-L-lysyl-[protein] + ADP + H(+)</text>
        <dbReference type="Rhea" id="RHEA:48432"/>
        <dbReference type="Rhea" id="RHEA-COMP:12103"/>
        <dbReference type="Rhea" id="RHEA-COMP:12104"/>
        <dbReference type="ChEBI" id="CHEBI:15378"/>
        <dbReference type="ChEBI" id="CHEBI:30616"/>
        <dbReference type="ChEBI" id="CHEBI:90418"/>
        <dbReference type="ChEBI" id="CHEBI:90420"/>
        <dbReference type="ChEBI" id="CHEBI:456216"/>
        <dbReference type="EC" id="2.7.1.172"/>
    </reaction>
    <physiologicalReaction direction="left-to-right" evidence="4">
        <dbReference type="Rhea" id="RHEA:48433"/>
    </physiologicalReaction>
</comment>
<organism evidence="9 10">
    <name type="scientific">Zalerion maritima</name>
    <dbReference type="NCBI Taxonomy" id="339359"/>
    <lineage>
        <taxon>Eukaryota</taxon>
        <taxon>Fungi</taxon>
        <taxon>Dikarya</taxon>
        <taxon>Ascomycota</taxon>
        <taxon>Pezizomycotina</taxon>
        <taxon>Sordariomycetes</taxon>
        <taxon>Lulworthiomycetidae</taxon>
        <taxon>Lulworthiales</taxon>
        <taxon>Lulworthiaceae</taxon>
        <taxon>Zalerion</taxon>
    </lineage>
</organism>
<dbReference type="GO" id="GO:0102193">
    <property type="term" value="F:protein-ribulosamine 3-kinase activity"/>
    <property type="evidence" value="ECO:0007669"/>
    <property type="project" value="UniProtKB-EC"/>
</dbReference>
<dbReference type="GO" id="GO:0016788">
    <property type="term" value="F:hydrolase activity, acting on ester bonds"/>
    <property type="evidence" value="ECO:0007669"/>
    <property type="project" value="InterPro"/>
</dbReference>
<dbReference type="InterPro" id="IPR054471">
    <property type="entry name" value="GPIID_WHD"/>
</dbReference>
<evidence type="ECO:0000313" key="10">
    <source>
        <dbReference type="Proteomes" id="UP001201980"/>
    </source>
</evidence>